<comment type="caution">
    <text evidence="1">The sequence shown here is derived from an EMBL/GenBank/DDBJ whole genome shotgun (WGS) entry which is preliminary data.</text>
</comment>
<evidence type="ECO:0000313" key="2">
    <source>
        <dbReference type="Proteomes" id="UP001597045"/>
    </source>
</evidence>
<protein>
    <recommendedName>
        <fullName evidence="3">Alpha/beta hydrolase</fullName>
    </recommendedName>
</protein>
<organism evidence="1 2">
    <name type="scientific">Kibdelosporangium lantanae</name>
    <dbReference type="NCBI Taxonomy" id="1497396"/>
    <lineage>
        <taxon>Bacteria</taxon>
        <taxon>Bacillati</taxon>
        <taxon>Actinomycetota</taxon>
        <taxon>Actinomycetes</taxon>
        <taxon>Pseudonocardiales</taxon>
        <taxon>Pseudonocardiaceae</taxon>
        <taxon>Kibdelosporangium</taxon>
    </lineage>
</organism>
<dbReference type="Proteomes" id="UP001597045">
    <property type="component" value="Unassembled WGS sequence"/>
</dbReference>
<name>A0ABW3MJX2_9PSEU</name>
<dbReference type="EMBL" id="JBHTIS010002240">
    <property type="protein sequence ID" value="MFD1049539.1"/>
    <property type="molecule type" value="Genomic_DNA"/>
</dbReference>
<accession>A0ABW3MJX2</accession>
<gene>
    <name evidence="1" type="ORF">ACFQ1S_30420</name>
</gene>
<evidence type="ECO:0008006" key="3">
    <source>
        <dbReference type="Google" id="ProtNLM"/>
    </source>
</evidence>
<evidence type="ECO:0000313" key="1">
    <source>
        <dbReference type="EMBL" id="MFD1049539.1"/>
    </source>
</evidence>
<keyword evidence="2" id="KW-1185">Reference proteome</keyword>
<sequence>MDILSDVVTVMRTGRPVSARVEWHAPWTQRFAEVPDAPHMMSLECPTRVARVLSDFIQ</sequence>
<proteinExistence type="predicted"/>
<reference evidence="2" key="1">
    <citation type="journal article" date="2019" name="Int. J. Syst. Evol. Microbiol.">
        <title>The Global Catalogue of Microorganisms (GCM) 10K type strain sequencing project: providing services to taxonomists for standard genome sequencing and annotation.</title>
        <authorList>
            <consortium name="The Broad Institute Genomics Platform"/>
            <consortium name="The Broad Institute Genome Sequencing Center for Infectious Disease"/>
            <person name="Wu L."/>
            <person name="Ma J."/>
        </authorList>
    </citation>
    <scope>NUCLEOTIDE SEQUENCE [LARGE SCALE GENOMIC DNA]</scope>
    <source>
        <strain evidence="2">JCM 31486</strain>
    </source>
</reference>